<evidence type="ECO:0000313" key="1">
    <source>
        <dbReference type="EMBL" id="SDE65213.1"/>
    </source>
</evidence>
<dbReference type="AlphaFoldDB" id="A0A1G7ENF2"/>
<gene>
    <name evidence="1" type="ORF">SAMN04487779_10863</name>
</gene>
<organism evidence="1 2">
    <name type="scientific">Belnapia rosea</name>
    <dbReference type="NCBI Taxonomy" id="938405"/>
    <lineage>
        <taxon>Bacteria</taxon>
        <taxon>Pseudomonadati</taxon>
        <taxon>Pseudomonadota</taxon>
        <taxon>Alphaproteobacteria</taxon>
        <taxon>Acetobacterales</taxon>
        <taxon>Roseomonadaceae</taxon>
        <taxon>Belnapia</taxon>
    </lineage>
</organism>
<dbReference type="RefSeq" id="WP_090571778.1">
    <property type="nucleotide sequence ID" value="NZ_FMZX01000086.1"/>
</dbReference>
<name>A0A1G7ENF2_9PROT</name>
<keyword evidence="2" id="KW-1185">Reference proteome</keyword>
<protein>
    <submittedName>
        <fullName evidence="1">Uncharacterized protein</fullName>
    </submittedName>
</protein>
<evidence type="ECO:0000313" key="2">
    <source>
        <dbReference type="Proteomes" id="UP000198925"/>
    </source>
</evidence>
<sequence>MAWDIDGLRRTAEDDWSILGIASFEEVAPCFLEEIGEGETHHSIIFGKQYCLISPCRSRPLVK</sequence>
<reference evidence="1 2" key="1">
    <citation type="submission" date="2016-10" db="EMBL/GenBank/DDBJ databases">
        <authorList>
            <person name="de Groot N.N."/>
        </authorList>
    </citation>
    <scope>NUCLEOTIDE SEQUENCE [LARGE SCALE GENOMIC DNA]</scope>
    <source>
        <strain evidence="1 2">CPCC 100156</strain>
    </source>
</reference>
<proteinExistence type="predicted"/>
<accession>A0A1G7ENF2</accession>
<dbReference type="Proteomes" id="UP000198925">
    <property type="component" value="Unassembled WGS sequence"/>
</dbReference>
<dbReference type="EMBL" id="FMZX01000086">
    <property type="protein sequence ID" value="SDE65213.1"/>
    <property type="molecule type" value="Genomic_DNA"/>
</dbReference>